<dbReference type="Proteomes" id="UP000320762">
    <property type="component" value="Unassembled WGS sequence"/>
</dbReference>
<evidence type="ECO:0000259" key="1">
    <source>
        <dbReference type="Pfam" id="PF00149"/>
    </source>
</evidence>
<name>A0A550CI06_9AGAR</name>
<protein>
    <submittedName>
        <fullName evidence="2">Metallo-dependent phosphatase-like protein</fullName>
    </submittedName>
</protein>
<dbReference type="OrthoDB" id="5976022at2759"/>
<dbReference type="PANTHER" id="PTHR46546:SF4">
    <property type="entry name" value="SHEWANELLA-LIKE PROTEIN PHOSPHATASE 1"/>
    <property type="match status" value="1"/>
</dbReference>
<evidence type="ECO:0000313" key="2">
    <source>
        <dbReference type="EMBL" id="TRM64427.1"/>
    </source>
</evidence>
<evidence type="ECO:0000313" key="3">
    <source>
        <dbReference type="Proteomes" id="UP000320762"/>
    </source>
</evidence>
<dbReference type="Pfam" id="PF00149">
    <property type="entry name" value="Metallophos"/>
    <property type="match status" value="1"/>
</dbReference>
<keyword evidence="3" id="KW-1185">Reference proteome</keyword>
<dbReference type="InterPro" id="IPR004843">
    <property type="entry name" value="Calcineurin-like_PHP"/>
</dbReference>
<dbReference type="STRING" id="97359.A0A550CI06"/>
<reference evidence="2 3" key="1">
    <citation type="journal article" date="2019" name="New Phytol.">
        <title>Comparative genomics reveals unique wood-decay strategies and fruiting body development in the Schizophyllaceae.</title>
        <authorList>
            <person name="Almasi E."/>
            <person name="Sahu N."/>
            <person name="Krizsan K."/>
            <person name="Balint B."/>
            <person name="Kovacs G.M."/>
            <person name="Kiss B."/>
            <person name="Cseklye J."/>
            <person name="Drula E."/>
            <person name="Henrissat B."/>
            <person name="Nagy I."/>
            <person name="Chovatia M."/>
            <person name="Adam C."/>
            <person name="LaButti K."/>
            <person name="Lipzen A."/>
            <person name="Riley R."/>
            <person name="Grigoriev I.V."/>
            <person name="Nagy L.G."/>
        </authorList>
    </citation>
    <scope>NUCLEOTIDE SEQUENCE [LARGE SCALE GENOMIC DNA]</scope>
    <source>
        <strain evidence="2 3">NL-1724</strain>
    </source>
</reference>
<dbReference type="SUPFAM" id="SSF56300">
    <property type="entry name" value="Metallo-dependent phosphatases"/>
    <property type="match status" value="1"/>
</dbReference>
<organism evidence="2 3">
    <name type="scientific">Schizophyllum amplum</name>
    <dbReference type="NCBI Taxonomy" id="97359"/>
    <lineage>
        <taxon>Eukaryota</taxon>
        <taxon>Fungi</taxon>
        <taxon>Dikarya</taxon>
        <taxon>Basidiomycota</taxon>
        <taxon>Agaricomycotina</taxon>
        <taxon>Agaricomycetes</taxon>
        <taxon>Agaricomycetidae</taxon>
        <taxon>Agaricales</taxon>
        <taxon>Schizophyllaceae</taxon>
        <taxon>Schizophyllum</taxon>
    </lineage>
</organism>
<dbReference type="InterPro" id="IPR029052">
    <property type="entry name" value="Metallo-depent_PP-like"/>
</dbReference>
<dbReference type="GO" id="GO:0016787">
    <property type="term" value="F:hydrolase activity"/>
    <property type="evidence" value="ECO:0007669"/>
    <property type="project" value="InterPro"/>
</dbReference>
<accession>A0A550CI06</accession>
<gene>
    <name evidence="2" type="ORF">BD626DRAFT_491780</name>
</gene>
<dbReference type="AlphaFoldDB" id="A0A550CI06"/>
<sequence>MPPGLHLSAVALLLALAFYYFELKTLLPGSFLLHLPSSRAANGHVNGRQEAILQQPLQAPQQPLQTPLDAPPSFKRHIVAVGDLHGDLPNALRVLKFSGVIDEAGDWTGLADFFVQTGDIIDRGDDTIPLFDLMDKLRAQAPATGGVVLSHLGNHEWMNAIGDWRYVYPTEIKTFGSVADRQEMLSTGRIGSSWAANYTTASRLPFHPALGPPNTPYPPAKGDDARATPLSHAALSFVHGGLSPTYSNLSPFPQRINELSDTLLRKLQRRTQPPPHPPAPYPGLPADTTAAEAELYGADGPLWYRGWALGTEAAVCAAVDGVLEATGTRRMIMGHTPDFHGIVARCGGKIIIIDTGISHAYGGALSALELVYELVPVRKAEGAEDGEWVYREREIVNALYADGKKLIADDVREIALRAQELSW</sequence>
<dbReference type="PANTHER" id="PTHR46546">
    <property type="entry name" value="SHEWANELLA-LIKE PROTEIN PHOSPHATASE 1"/>
    <property type="match status" value="1"/>
</dbReference>
<feature type="domain" description="Calcineurin-like phosphoesterase" evidence="1">
    <location>
        <begin position="77"/>
        <end position="198"/>
    </location>
</feature>
<proteinExistence type="predicted"/>
<comment type="caution">
    <text evidence="2">The sequence shown here is derived from an EMBL/GenBank/DDBJ whole genome shotgun (WGS) entry which is preliminary data.</text>
</comment>
<dbReference type="Gene3D" id="3.60.21.10">
    <property type="match status" value="1"/>
</dbReference>
<dbReference type="EMBL" id="VDMD01000007">
    <property type="protein sequence ID" value="TRM64427.1"/>
    <property type="molecule type" value="Genomic_DNA"/>
</dbReference>